<sequence>MALFNFFNERLCQGVRVTDIFVENLVDFVTLAGRNEVFLEVNEKLLYRCFKIDIFGSICSLLKRIAELCQ</sequence>
<reference evidence="1 2" key="1">
    <citation type="journal article" date="2014" name="PLoS Genet.">
        <title>Phylogenetically driven sequencing of extremely halophilic archaea reveals strategies for static and dynamic osmo-response.</title>
        <authorList>
            <person name="Becker E.A."/>
            <person name="Seitzer P.M."/>
            <person name="Tritt A."/>
            <person name="Larsen D."/>
            <person name="Krusor M."/>
            <person name="Yao A.I."/>
            <person name="Wu D."/>
            <person name="Madern D."/>
            <person name="Eisen J.A."/>
            <person name="Darling A.E."/>
            <person name="Facciotti M.T."/>
        </authorList>
    </citation>
    <scope>NUCLEOTIDE SEQUENCE [LARGE SCALE GENOMIC DNA]</scope>
    <source>
        <strain evidence="1 2">JCM 13916</strain>
    </source>
</reference>
<evidence type="ECO:0000313" key="2">
    <source>
        <dbReference type="Proteomes" id="UP000011528"/>
    </source>
</evidence>
<proteinExistence type="predicted"/>
<dbReference type="AlphaFoldDB" id="M0P8M0"/>
<gene>
    <name evidence="1" type="ORF">C462_16236</name>
</gene>
<organism evidence="1 2">
    <name type="scientific">Halorubrum distributum JCM 13916</name>
    <dbReference type="NCBI Taxonomy" id="1230455"/>
    <lineage>
        <taxon>Archaea</taxon>
        <taxon>Methanobacteriati</taxon>
        <taxon>Methanobacteriota</taxon>
        <taxon>Stenosarchaea group</taxon>
        <taxon>Halobacteria</taxon>
        <taxon>Halobacteriales</taxon>
        <taxon>Haloferacaceae</taxon>
        <taxon>Halorubrum</taxon>
        <taxon>Halorubrum distributum group</taxon>
    </lineage>
</organism>
<dbReference type="EMBL" id="AOJJ01000106">
    <property type="protein sequence ID" value="EMA66198.1"/>
    <property type="molecule type" value="Genomic_DNA"/>
</dbReference>
<dbReference type="Proteomes" id="UP000011528">
    <property type="component" value="Unassembled WGS sequence"/>
</dbReference>
<comment type="caution">
    <text evidence="1">The sequence shown here is derived from an EMBL/GenBank/DDBJ whole genome shotgun (WGS) entry which is preliminary data.</text>
</comment>
<name>M0P8M0_9EURY</name>
<protein>
    <submittedName>
        <fullName evidence="1">Uncharacterized protein</fullName>
    </submittedName>
</protein>
<accession>M0P8M0</accession>
<evidence type="ECO:0000313" key="1">
    <source>
        <dbReference type="EMBL" id="EMA66198.1"/>
    </source>
</evidence>